<gene>
    <name evidence="1" type="ORF">CGZ91_05230</name>
</gene>
<comment type="caution">
    <text evidence="1">The sequence shown here is derived from an EMBL/GenBank/DDBJ whole genome shotgun (WGS) entry which is preliminary data.</text>
</comment>
<evidence type="ECO:0000313" key="1">
    <source>
        <dbReference type="EMBL" id="OYN90890.1"/>
    </source>
</evidence>
<dbReference type="EMBL" id="NMVJ01000006">
    <property type="protein sequence ID" value="OYN90890.1"/>
    <property type="molecule type" value="Genomic_DNA"/>
</dbReference>
<keyword evidence="2" id="KW-1185">Reference proteome</keyword>
<dbReference type="RefSeq" id="WP_094453196.1">
    <property type="nucleotide sequence ID" value="NZ_NMVJ01000006.1"/>
</dbReference>
<evidence type="ECO:0000313" key="2">
    <source>
        <dbReference type="Proteomes" id="UP000216300"/>
    </source>
</evidence>
<sequence length="171" mass="18179">MAFDFTGFLLDRPITEADLTKVTGGPVTATEQVSFVDALSPKRPRATLDVLSLPTSAFAFIDMELAAAMAQAMSAGKAAQIPGQFMLVMHMDVAQTYAVGVATDGKLTGLSAMAEGKVAQADGILQLDAEAAPSEQIWARIESWTGLTVGELAKQQLQRYRQGEDKGATQR</sequence>
<dbReference type="Proteomes" id="UP000216300">
    <property type="component" value="Unassembled WGS sequence"/>
</dbReference>
<accession>A0A255EI20</accession>
<dbReference type="AlphaFoldDB" id="A0A255EI20"/>
<name>A0A255EI20_9ACTN</name>
<reference evidence="1 2" key="1">
    <citation type="submission" date="2017-07" db="EMBL/GenBank/DDBJ databases">
        <title>Draft whole genome sequences of clinical Proprionibacteriaceae strains.</title>
        <authorList>
            <person name="Bernier A.-M."/>
            <person name="Bernard K."/>
            <person name="Domingo M.-C."/>
        </authorList>
    </citation>
    <scope>NUCLEOTIDE SEQUENCE [LARGE SCALE GENOMIC DNA]</scope>
    <source>
        <strain evidence="1 2">NML 150081</strain>
    </source>
</reference>
<proteinExistence type="predicted"/>
<organism evidence="1 2">
    <name type="scientific">Parenemella sanctibonifatiensis</name>
    <dbReference type="NCBI Taxonomy" id="2016505"/>
    <lineage>
        <taxon>Bacteria</taxon>
        <taxon>Bacillati</taxon>
        <taxon>Actinomycetota</taxon>
        <taxon>Actinomycetes</taxon>
        <taxon>Propionibacteriales</taxon>
        <taxon>Propionibacteriaceae</taxon>
        <taxon>Parenemella</taxon>
    </lineage>
</organism>
<protein>
    <submittedName>
        <fullName evidence="1">Uncharacterized protein</fullName>
    </submittedName>
</protein>